<dbReference type="Pfam" id="PF05907">
    <property type="entry name" value="CXXC_Zn-b_euk"/>
    <property type="match status" value="1"/>
</dbReference>
<dbReference type="AlphaFoldDB" id="J8ZZ41"/>
<accession>J8ZZ41</accession>
<dbReference type="VEuPathDB" id="MicrosporidiaDB:EDEG_00075"/>
<comment type="caution">
    <text evidence="1">The sequence shown here is derived from an EMBL/GenBank/DDBJ whole genome shotgun (WGS) entry which is preliminary data.</text>
</comment>
<protein>
    <recommendedName>
        <fullName evidence="3">DUF866 domain-containing protein</fullName>
    </recommendedName>
</protein>
<gene>
    <name evidence="1" type="ORF">EDEG_00075</name>
</gene>
<reference evidence="2" key="2">
    <citation type="submission" date="2015-07" db="EMBL/GenBank/DDBJ databases">
        <title>Contrasting host-pathogen interactions and genome evolution in two generalist and specialist microsporidian pathogens of mosquitoes.</title>
        <authorList>
            <consortium name="The Broad Institute Genomics Platform"/>
            <consortium name="The Broad Institute Genome Sequencing Center for Infectious Disease"/>
            <person name="Cuomo C.A."/>
            <person name="Sanscrainte N.D."/>
            <person name="Goldberg J.M."/>
            <person name="Heiman D."/>
            <person name="Young S."/>
            <person name="Zeng Q."/>
            <person name="Becnel J.J."/>
            <person name="Birren B.W."/>
        </authorList>
    </citation>
    <scope>NUCLEOTIDE SEQUENCE [LARGE SCALE GENOMIC DNA]</scope>
    <source>
        <strain evidence="2">USNM 41457</strain>
    </source>
</reference>
<evidence type="ECO:0000313" key="2">
    <source>
        <dbReference type="Proteomes" id="UP000003163"/>
    </source>
</evidence>
<dbReference type="EMBL" id="AFBI03000001">
    <property type="protein sequence ID" value="EJW04958.1"/>
    <property type="molecule type" value="Genomic_DNA"/>
</dbReference>
<dbReference type="HOGENOM" id="CLU_132184_0_0_1"/>
<sequence length="173" mass="20322">MKYQIIVRADTKNVLNIFIDQEMSLILKCSRCNVIRENAVDCTLKPLQKDNFSNKYSEIMKCHECKEQYGLKIDPALNHKHITKPSLDGIYEEVNLSIKKDNYFVVTRIETFDCEIYKVNKLIYNVLCEDKNLYRNIQLDGGFWSEIDKSGKSYEISDLQMELVECPRGRKYS</sequence>
<organism evidence="1 2">
    <name type="scientific">Edhazardia aedis (strain USNM 41457)</name>
    <name type="common">Microsporidian parasite</name>
    <dbReference type="NCBI Taxonomy" id="1003232"/>
    <lineage>
        <taxon>Eukaryota</taxon>
        <taxon>Fungi</taxon>
        <taxon>Fungi incertae sedis</taxon>
        <taxon>Microsporidia</taxon>
        <taxon>Edhazardia</taxon>
    </lineage>
</organism>
<dbReference type="InterPro" id="IPR008584">
    <property type="entry name" value="CXXC_Zn-binding_euk"/>
</dbReference>
<evidence type="ECO:0000313" key="1">
    <source>
        <dbReference type="EMBL" id="EJW04958.1"/>
    </source>
</evidence>
<dbReference type="SUPFAM" id="SSF141678">
    <property type="entry name" value="MAL13P1.257-like"/>
    <property type="match status" value="1"/>
</dbReference>
<evidence type="ECO:0008006" key="3">
    <source>
        <dbReference type="Google" id="ProtNLM"/>
    </source>
</evidence>
<keyword evidence="2" id="KW-1185">Reference proteome</keyword>
<proteinExistence type="predicted"/>
<name>J8ZZ41_EDHAE</name>
<dbReference type="InParanoid" id="J8ZZ41"/>
<dbReference type="OrthoDB" id="2189688at2759"/>
<reference evidence="1 2" key="1">
    <citation type="submission" date="2011-08" db="EMBL/GenBank/DDBJ databases">
        <authorList>
            <person name="Liu Z.J."/>
            <person name="Shi F.L."/>
            <person name="Lu J.Q."/>
            <person name="Li M."/>
            <person name="Wang Z.L."/>
        </authorList>
    </citation>
    <scope>NUCLEOTIDE SEQUENCE [LARGE SCALE GENOMIC DNA]</scope>
    <source>
        <strain evidence="1 2">USNM 41457</strain>
    </source>
</reference>
<dbReference type="Proteomes" id="UP000003163">
    <property type="component" value="Unassembled WGS sequence"/>
</dbReference>